<dbReference type="PANTHER" id="PTHR36156">
    <property type="entry name" value="SLR2101 PROTEIN"/>
    <property type="match status" value="1"/>
</dbReference>
<evidence type="ECO:0000313" key="2">
    <source>
        <dbReference type="EMBL" id="WCI02690.1"/>
    </source>
</evidence>
<dbReference type="Proteomes" id="UP001214301">
    <property type="component" value="Chromosome"/>
</dbReference>
<dbReference type="CDD" id="cd02231">
    <property type="entry name" value="cupin_BLL6423-like"/>
    <property type="match status" value="1"/>
</dbReference>
<dbReference type="Gene3D" id="2.20.70.150">
    <property type="match status" value="1"/>
</dbReference>
<accession>A0ABY7RG13</accession>
<dbReference type="EMBL" id="CP116669">
    <property type="protein sequence ID" value="WCI02690.1"/>
    <property type="molecule type" value="Genomic_DNA"/>
</dbReference>
<gene>
    <name evidence="2" type="ORF">PMC74_12695</name>
</gene>
<protein>
    <submittedName>
        <fullName evidence="2">Cupin domain-containing protein</fullName>
    </submittedName>
</protein>
<dbReference type="SUPFAM" id="SSF51182">
    <property type="entry name" value="RmlC-like cupins"/>
    <property type="match status" value="1"/>
</dbReference>
<proteinExistence type="predicted"/>
<dbReference type="Gene3D" id="2.60.120.10">
    <property type="entry name" value="Jelly Rolls"/>
    <property type="match status" value="1"/>
</dbReference>
<dbReference type="RefSeq" id="WP_095064653.1">
    <property type="nucleotide sequence ID" value="NZ_CP116669.1"/>
</dbReference>
<dbReference type="InterPro" id="IPR011051">
    <property type="entry name" value="RmlC_Cupin_sf"/>
</dbReference>
<dbReference type="InterPro" id="IPR047142">
    <property type="entry name" value="OryJ/VirC-like"/>
</dbReference>
<name>A0ABY7RG13_9PSED</name>
<feature type="domain" description="Cupin type-2" evidence="1">
    <location>
        <begin position="113"/>
        <end position="169"/>
    </location>
</feature>
<dbReference type="InterPro" id="IPR014710">
    <property type="entry name" value="RmlC-like_jellyroll"/>
</dbReference>
<dbReference type="InterPro" id="IPR013096">
    <property type="entry name" value="Cupin_2"/>
</dbReference>
<reference evidence="2 3" key="1">
    <citation type="journal article" date="2020" name="Front. Microbiol.">
        <title>Toward Biorecycling: Isolation of a Soil Bacterium That Grows on a Polyurethane Oligomer and Monomer.</title>
        <authorList>
            <person name="Espinosa M.J.C."/>
            <person name="Blanco A.C."/>
            <person name="Schmidgall T."/>
            <person name="Atanasoff-Kardjalieff A.K."/>
            <person name="Kappelmeyer U."/>
            <person name="Tischler D."/>
            <person name="Pieper D.H."/>
            <person name="Heipieper H.J."/>
            <person name="Eberlein C."/>
        </authorList>
    </citation>
    <scope>NUCLEOTIDE SEQUENCE [LARGE SCALE GENOMIC DNA]</scope>
    <source>
        <strain evidence="2 3">TDA1</strain>
    </source>
</reference>
<evidence type="ECO:0000259" key="1">
    <source>
        <dbReference type="Pfam" id="PF07883"/>
    </source>
</evidence>
<organism evidence="2 3">
    <name type="scientific">Pseudomonas capeferrum</name>
    <dbReference type="NCBI Taxonomy" id="1495066"/>
    <lineage>
        <taxon>Bacteria</taxon>
        <taxon>Pseudomonadati</taxon>
        <taxon>Pseudomonadota</taxon>
        <taxon>Gammaproteobacteria</taxon>
        <taxon>Pseudomonadales</taxon>
        <taxon>Pseudomonadaceae</taxon>
        <taxon>Pseudomonas</taxon>
    </lineage>
</organism>
<dbReference type="Pfam" id="PF07883">
    <property type="entry name" value="Cupin_2"/>
    <property type="match status" value="1"/>
</dbReference>
<keyword evidence="3" id="KW-1185">Reference proteome</keyword>
<evidence type="ECO:0000313" key="3">
    <source>
        <dbReference type="Proteomes" id="UP001214301"/>
    </source>
</evidence>
<sequence>MTKPANLGYAAVRRIVTGHNEKGESIIVSDGHSLNVVAEHGKPVAQVLWATGEGRAVGAEPAPAGHKFGFHSEGGSLLRIVDFPPDESYDKEKLLEFLDKEGVRDNAQPRHFWFHKTESLDYAVVLEGEIYAMLDQGESLMKAGDVLIQRATNHSWSNRSGKNCRMLFVLLALNEGEEL</sequence>
<dbReference type="GeneID" id="88818382"/>
<dbReference type="PANTHER" id="PTHR36156:SF2">
    <property type="entry name" value="CUPIN TYPE-2 DOMAIN-CONTAINING PROTEIN"/>
    <property type="match status" value="1"/>
</dbReference>